<dbReference type="OrthoDB" id="4611802at2759"/>
<dbReference type="AlphaFoldDB" id="A0A9P4Z105"/>
<feature type="chain" id="PRO_5040376579" evidence="1">
    <location>
        <begin position="21"/>
        <end position="83"/>
    </location>
</feature>
<keyword evidence="1" id="KW-0732">Signal</keyword>
<dbReference type="GeneID" id="55967184"/>
<reference evidence="2" key="1">
    <citation type="submission" date="2020-03" db="EMBL/GenBank/DDBJ databases">
        <title>Site-based positive gene gene selection in Geosmithia morbida across the United States reveals a broad range of putative effectors and factors for local host and environmental adapation.</title>
        <authorList>
            <person name="Onufrak A."/>
            <person name="Murdoch R.W."/>
            <person name="Gazis R."/>
            <person name="Huff M."/>
            <person name="Staton M."/>
            <person name="Klingeman W."/>
            <person name="Hadziabdic D."/>
        </authorList>
    </citation>
    <scope>NUCLEOTIDE SEQUENCE</scope>
    <source>
        <strain evidence="2">1262</strain>
    </source>
</reference>
<dbReference type="EMBL" id="JAANYQ010000002">
    <property type="protein sequence ID" value="KAF4125710.1"/>
    <property type="molecule type" value="Genomic_DNA"/>
</dbReference>
<gene>
    <name evidence="2" type="ORF">GMORB2_0954</name>
</gene>
<accession>A0A9P4Z105</accession>
<keyword evidence="3" id="KW-1185">Reference proteome</keyword>
<dbReference type="Proteomes" id="UP000749293">
    <property type="component" value="Unassembled WGS sequence"/>
</dbReference>
<evidence type="ECO:0000313" key="2">
    <source>
        <dbReference type="EMBL" id="KAF4125710.1"/>
    </source>
</evidence>
<evidence type="ECO:0000313" key="3">
    <source>
        <dbReference type="Proteomes" id="UP000749293"/>
    </source>
</evidence>
<comment type="caution">
    <text evidence="2">The sequence shown here is derived from an EMBL/GenBank/DDBJ whole genome shotgun (WGS) entry which is preliminary data.</text>
</comment>
<organism evidence="2 3">
    <name type="scientific">Geosmithia morbida</name>
    <dbReference type="NCBI Taxonomy" id="1094350"/>
    <lineage>
        <taxon>Eukaryota</taxon>
        <taxon>Fungi</taxon>
        <taxon>Dikarya</taxon>
        <taxon>Ascomycota</taxon>
        <taxon>Pezizomycotina</taxon>
        <taxon>Sordariomycetes</taxon>
        <taxon>Hypocreomycetidae</taxon>
        <taxon>Hypocreales</taxon>
        <taxon>Bionectriaceae</taxon>
        <taxon>Geosmithia</taxon>
    </lineage>
</organism>
<sequence>MKSAVVAITCLAAMAAAVPGAPEKCQPATYSCTVNPETHAPGWQVCNTSGDWVFAGDCPPHTVCKFLEANGSPYCVPPKYSIS</sequence>
<evidence type="ECO:0000256" key="1">
    <source>
        <dbReference type="SAM" id="SignalP"/>
    </source>
</evidence>
<proteinExistence type="predicted"/>
<feature type="signal peptide" evidence="1">
    <location>
        <begin position="1"/>
        <end position="20"/>
    </location>
</feature>
<dbReference type="RefSeq" id="XP_035324362.1">
    <property type="nucleotide sequence ID" value="XM_035462938.1"/>
</dbReference>
<name>A0A9P4Z105_9HYPO</name>
<protein>
    <submittedName>
        <fullName evidence="2">Uncharacterized protein</fullName>
    </submittedName>
</protein>